<dbReference type="InterPro" id="IPR051434">
    <property type="entry name" value="DnaJ_C_subfamily_member5"/>
</dbReference>
<comment type="caution">
    <text evidence="8">The sequence shown here is derived from an EMBL/GenBank/DDBJ whole genome shotgun (WGS) entry which is preliminary data.</text>
</comment>
<evidence type="ECO:0000256" key="5">
    <source>
        <dbReference type="ARBA" id="ARBA00023288"/>
    </source>
</evidence>
<evidence type="ECO:0000313" key="9">
    <source>
        <dbReference type="Proteomes" id="UP000324629"/>
    </source>
</evidence>
<dbReference type="Proteomes" id="UP000324629">
    <property type="component" value="Unassembled WGS sequence"/>
</dbReference>
<dbReference type="SUPFAM" id="SSF46565">
    <property type="entry name" value="Chaperone J-domain"/>
    <property type="match status" value="1"/>
</dbReference>
<feature type="region of interest" description="Disordered" evidence="6">
    <location>
        <begin position="165"/>
        <end position="206"/>
    </location>
</feature>
<dbReference type="CDD" id="cd06257">
    <property type="entry name" value="DnaJ"/>
    <property type="match status" value="1"/>
</dbReference>
<evidence type="ECO:0000256" key="3">
    <source>
        <dbReference type="ARBA" id="ARBA00023139"/>
    </source>
</evidence>
<dbReference type="EMBL" id="QNGE01003958">
    <property type="protein sequence ID" value="KAA3673398.1"/>
    <property type="molecule type" value="Genomic_DNA"/>
</dbReference>
<sequence length="206" mass="23451">MAPNVPQGSEDKSDRRNSKEHIDYYAILEVDKDATPADIKRAYRRLALRYHPDKNPDNPECVEKFKEINRAHNVLSDPNKRRIYDQYGSFGLYLAEQLDEDTMRAYFALQNPCLKCCLGTIFVLSCCCCCLCCCCCCNFCCGRCRPKHTEEDFPEFFDEEQGKLDDLSANGRDGTSPVTNQPEANSPPISLGFNEATHLVPDRRSE</sequence>
<reference evidence="8 9" key="1">
    <citation type="journal article" date="2019" name="Gigascience">
        <title>Whole-genome sequence of the oriental lung fluke Paragonimus westermani.</title>
        <authorList>
            <person name="Oey H."/>
            <person name="Zakrzewski M."/>
            <person name="Narain K."/>
            <person name="Devi K.R."/>
            <person name="Agatsuma T."/>
            <person name="Nawaratna S."/>
            <person name="Gobert G.N."/>
            <person name="Jones M.K."/>
            <person name="Ragan M.A."/>
            <person name="McManus D.P."/>
            <person name="Krause L."/>
        </authorList>
    </citation>
    <scope>NUCLEOTIDE SEQUENCE [LARGE SCALE GENOMIC DNA]</scope>
    <source>
        <strain evidence="8 9">IND2009</strain>
    </source>
</reference>
<evidence type="ECO:0000256" key="2">
    <source>
        <dbReference type="ARBA" id="ARBA00023136"/>
    </source>
</evidence>
<dbReference type="GO" id="GO:0005737">
    <property type="term" value="C:cytoplasm"/>
    <property type="evidence" value="ECO:0007669"/>
    <property type="project" value="UniProtKB-ARBA"/>
</dbReference>
<evidence type="ECO:0000313" key="8">
    <source>
        <dbReference type="EMBL" id="KAA3673398.1"/>
    </source>
</evidence>
<feature type="compositionally biased region" description="Polar residues" evidence="6">
    <location>
        <begin position="176"/>
        <end position="188"/>
    </location>
</feature>
<name>A0A5J4NDS5_9TREM</name>
<dbReference type="Pfam" id="PF00226">
    <property type="entry name" value="DnaJ"/>
    <property type="match status" value="1"/>
</dbReference>
<dbReference type="GO" id="GO:1900073">
    <property type="term" value="P:regulation of neuromuscular synaptic transmission"/>
    <property type="evidence" value="ECO:0007669"/>
    <property type="project" value="TreeGrafter"/>
</dbReference>
<dbReference type="GO" id="GO:0061177">
    <property type="term" value="C:type Is terminal bouton"/>
    <property type="evidence" value="ECO:0007669"/>
    <property type="project" value="TreeGrafter"/>
</dbReference>
<protein>
    <submittedName>
        <fullName evidence="8">DnaJ subfamily C member 5</fullName>
    </submittedName>
</protein>
<dbReference type="InterPro" id="IPR036869">
    <property type="entry name" value="J_dom_sf"/>
</dbReference>
<keyword evidence="3" id="KW-0564">Palmitate</keyword>
<dbReference type="PANTHER" id="PTHR44027:SF7">
    <property type="entry name" value="DNAJ HOMOLOG SUBFAMILY C MEMBER 5 HOMOLOG"/>
    <property type="match status" value="1"/>
</dbReference>
<dbReference type="Gene3D" id="1.10.287.110">
    <property type="entry name" value="DnaJ domain"/>
    <property type="match status" value="1"/>
</dbReference>
<gene>
    <name evidence="8" type="ORF">DEA37_0002994</name>
</gene>
<organism evidence="8 9">
    <name type="scientific">Paragonimus westermani</name>
    <dbReference type="NCBI Taxonomy" id="34504"/>
    <lineage>
        <taxon>Eukaryota</taxon>
        <taxon>Metazoa</taxon>
        <taxon>Spiralia</taxon>
        <taxon>Lophotrochozoa</taxon>
        <taxon>Platyhelminthes</taxon>
        <taxon>Trematoda</taxon>
        <taxon>Digenea</taxon>
        <taxon>Plagiorchiida</taxon>
        <taxon>Troglotremata</taxon>
        <taxon>Troglotrematidae</taxon>
        <taxon>Paragonimus</taxon>
    </lineage>
</organism>
<dbReference type="InterPro" id="IPR018253">
    <property type="entry name" value="DnaJ_domain_CS"/>
</dbReference>
<evidence type="ECO:0000256" key="1">
    <source>
        <dbReference type="ARBA" id="ARBA00004635"/>
    </source>
</evidence>
<dbReference type="AlphaFoldDB" id="A0A5J4NDS5"/>
<accession>A0A5J4NDS5</accession>
<proteinExistence type="predicted"/>
<dbReference type="SMART" id="SM00271">
    <property type="entry name" value="DnaJ"/>
    <property type="match status" value="1"/>
</dbReference>
<keyword evidence="4" id="KW-0143">Chaperone</keyword>
<evidence type="ECO:0000259" key="7">
    <source>
        <dbReference type="PROSITE" id="PS50076"/>
    </source>
</evidence>
<dbReference type="PANTHER" id="PTHR44027">
    <property type="entry name" value="DNAJ HOMOLOG SUBFAMILY C MEMBER 5 HOMOLOG"/>
    <property type="match status" value="1"/>
</dbReference>
<dbReference type="GO" id="GO:0016020">
    <property type="term" value="C:membrane"/>
    <property type="evidence" value="ECO:0007669"/>
    <property type="project" value="UniProtKB-SubCell"/>
</dbReference>
<keyword evidence="2" id="KW-0472">Membrane</keyword>
<keyword evidence="5" id="KW-0449">Lipoprotein</keyword>
<feature type="domain" description="J" evidence="7">
    <location>
        <begin position="23"/>
        <end position="88"/>
    </location>
</feature>
<dbReference type="PROSITE" id="PS00636">
    <property type="entry name" value="DNAJ_1"/>
    <property type="match status" value="1"/>
</dbReference>
<dbReference type="InterPro" id="IPR001623">
    <property type="entry name" value="DnaJ_domain"/>
</dbReference>
<comment type="subcellular location">
    <subcellularLocation>
        <location evidence="1">Membrane</location>
        <topology evidence="1">Lipid-anchor</topology>
    </subcellularLocation>
</comment>
<dbReference type="PROSITE" id="PS50076">
    <property type="entry name" value="DNAJ_2"/>
    <property type="match status" value="1"/>
</dbReference>
<evidence type="ECO:0000256" key="6">
    <source>
        <dbReference type="SAM" id="MobiDB-lite"/>
    </source>
</evidence>
<dbReference type="PRINTS" id="PR00625">
    <property type="entry name" value="JDOMAIN"/>
</dbReference>
<evidence type="ECO:0000256" key="4">
    <source>
        <dbReference type="ARBA" id="ARBA00023186"/>
    </source>
</evidence>
<keyword evidence="9" id="KW-1185">Reference proteome</keyword>